<name>A0ACD1DUS3_9BACT</name>
<dbReference type="Proteomes" id="UP000682204">
    <property type="component" value="Chromosome"/>
</dbReference>
<proteinExistence type="predicted"/>
<accession>A0ACD1DUS3</accession>
<sequence>MLKKLIKCLVPVLAVSLVLGGGLLSARRGEAADKKLDVSICGGSIGGAWAAIGEGVGEVIRRSYPGSNTAYEVGQEAANIVLVSKGRIQLGIAHAQLLKLGMDGASPFREPYSNLRALAVLYGEAVEHFVMRSDTGIKSFDEMKEKKFGLKLNLNTKDSFMEIVGRKVLEAYGITYDDLGAWGGTVNFMSMSPSLDLMRDGKIQAYSNVIQVPSSHIVDVSTNVGLTLLPLSEGAIAKVNEELGTYGTVIPKDRYAFLNEDVPTVGATVVLFSNADLPDEDAYAILSALKENFDYFRNIHSSLKELTLADMAKTAPVPLHPGAAKFFEENK</sequence>
<reference evidence="1" key="1">
    <citation type="submission" date="2021-05" db="EMBL/GenBank/DDBJ databases">
        <title>An isolated secondary fermenter in methanogenic hydrocarbon-degrading communities.</title>
        <authorList>
            <person name="Liu Y.-F."/>
            <person name="Liu Z.-l."/>
        </authorList>
    </citation>
    <scope>NUCLEOTIDE SEQUENCE</scope>
    <source>
        <strain evidence="1">L-13</strain>
    </source>
</reference>
<keyword evidence="2" id="KW-1185">Reference proteome</keyword>
<dbReference type="EMBL" id="CP074691">
    <property type="protein sequence ID" value="QVL35689.1"/>
    <property type="molecule type" value="Genomic_DNA"/>
</dbReference>
<organism evidence="1 2">
    <name type="scientific">Aminirod propionatiphilus</name>
    <dbReference type="NCBI Taxonomy" id="3415223"/>
    <lineage>
        <taxon>Bacteria</taxon>
        <taxon>Thermotogati</taxon>
        <taxon>Synergistota</taxon>
        <taxon>Synergistia</taxon>
        <taxon>Synergistales</taxon>
        <taxon>Aminiphilaceae</taxon>
        <taxon>Aminirod</taxon>
    </lineage>
</organism>
<gene>
    <name evidence="1" type="ORF">KIH16_11010</name>
</gene>
<evidence type="ECO:0000313" key="1">
    <source>
        <dbReference type="EMBL" id="QVL35689.1"/>
    </source>
</evidence>
<protein>
    <submittedName>
        <fullName evidence="1">TAXI family TRAP transporter solute-binding subunit</fullName>
    </submittedName>
</protein>
<evidence type="ECO:0000313" key="2">
    <source>
        <dbReference type="Proteomes" id="UP000682204"/>
    </source>
</evidence>